<gene>
    <name evidence="2" type="ORF">CKAN_01040900</name>
</gene>
<feature type="compositionally biased region" description="Basic residues" evidence="1">
    <location>
        <begin position="35"/>
        <end position="50"/>
    </location>
</feature>
<accession>A0A443NT70</accession>
<evidence type="ECO:0000313" key="3">
    <source>
        <dbReference type="Proteomes" id="UP000283530"/>
    </source>
</evidence>
<feature type="compositionally biased region" description="Basic residues" evidence="1">
    <location>
        <begin position="76"/>
        <end position="85"/>
    </location>
</feature>
<name>A0A443NT70_9MAGN</name>
<dbReference type="AlphaFoldDB" id="A0A443NT70"/>
<feature type="region of interest" description="Disordered" evidence="1">
    <location>
        <begin position="76"/>
        <end position="108"/>
    </location>
</feature>
<evidence type="ECO:0000256" key="1">
    <source>
        <dbReference type="SAM" id="MobiDB-lite"/>
    </source>
</evidence>
<proteinExistence type="predicted"/>
<feature type="region of interest" description="Disordered" evidence="1">
    <location>
        <begin position="29"/>
        <end position="50"/>
    </location>
</feature>
<sequence>MTYRYRSVPGPNSCSDLRHVWRATIKTQKATQFPKHSKTTRPIPKKTRTQGRKDVALWFLKQTIESEGLVQQLQQRRAKKKKAKRENKETNKKEKLGFNVLHTNKNYR</sequence>
<organism evidence="2 3">
    <name type="scientific">Cinnamomum micranthum f. kanehirae</name>
    <dbReference type="NCBI Taxonomy" id="337451"/>
    <lineage>
        <taxon>Eukaryota</taxon>
        <taxon>Viridiplantae</taxon>
        <taxon>Streptophyta</taxon>
        <taxon>Embryophyta</taxon>
        <taxon>Tracheophyta</taxon>
        <taxon>Spermatophyta</taxon>
        <taxon>Magnoliopsida</taxon>
        <taxon>Magnoliidae</taxon>
        <taxon>Laurales</taxon>
        <taxon>Lauraceae</taxon>
        <taxon>Cinnamomum</taxon>
    </lineage>
</organism>
<dbReference type="EMBL" id="QPKB01000004">
    <property type="protein sequence ID" value="RWR81714.1"/>
    <property type="molecule type" value="Genomic_DNA"/>
</dbReference>
<comment type="caution">
    <text evidence="2">The sequence shown here is derived from an EMBL/GenBank/DDBJ whole genome shotgun (WGS) entry which is preliminary data.</text>
</comment>
<protein>
    <submittedName>
        <fullName evidence="2">Uncharacterized protein</fullName>
    </submittedName>
</protein>
<keyword evidence="3" id="KW-1185">Reference proteome</keyword>
<reference evidence="2 3" key="1">
    <citation type="journal article" date="2019" name="Nat. Plants">
        <title>Stout camphor tree genome fills gaps in understanding of flowering plant genome evolution.</title>
        <authorList>
            <person name="Chaw S.M."/>
            <person name="Liu Y.C."/>
            <person name="Wu Y.W."/>
            <person name="Wang H.Y."/>
            <person name="Lin C.I."/>
            <person name="Wu C.S."/>
            <person name="Ke H.M."/>
            <person name="Chang L.Y."/>
            <person name="Hsu C.Y."/>
            <person name="Yang H.T."/>
            <person name="Sudianto E."/>
            <person name="Hsu M.H."/>
            <person name="Wu K.P."/>
            <person name="Wang L.N."/>
            <person name="Leebens-Mack J.H."/>
            <person name="Tsai I.J."/>
        </authorList>
    </citation>
    <scope>NUCLEOTIDE SEQUENCE [LARGE SCALE GENOMIC DNA]</scope>
    <source>
        <strain evidence="3">cv. Chaw 1501</strain>
        <tissue evidence="2">Young leaves</tissue>
    </source>
</reference>
<dbReference type="Proteomes" id="UP000283530">
    <property type="component" value="Unassembled WGS sequence"/>
</dbReference>
<feature type="compositionally biased region" description="Basic and acidic residues" evidence="1">
    <location>
        <begin position="86"/>
        <end position="96"/>
    </location>
</feature>
<evidence type="ECO:0000313" key="2">
    <source>
        <dbReference type="EMBL" id="RWR81714.1"/>
    </source>
</evidence>